<comment type="similarity">
    <text evidence="1 4">Belongs to the cytochrome P450 family.</text>
</comment>
<evidence type="ECO:0000313" key="6">
    <source>
        <dbReference type="Proteomes" id="UP000708208"/>
    </source>
</evidence>
<dbReference type="AlphaFoldDB" id="A0A8J2LNQ6"/>
<dbReference type="InterPro" id="IPR017972">
    <property type="entry name" value="Cyt_P450_CS"/>
</dbReference>
<dbReference type="InterPro" id="IPR001128">
    <property type="entry name" value="Cyt_P450"/>
</dbReference>
<dbReference type="GO" id="GO:0005737">
    <property type="term" value="C:cytoplasm"/>
    <property type="evidence" value="ECO:0007669"/>
    <property type="project" value="TreeGrafter"/>
</dbReference>
<gene>
    <name evidence="5" type="ORF">AFUS01_LOCUS44994</name>
</gene>
<keyword evidence="4" id="KW-0560">Oxidoreductase</keyword>
<organism evidence="5 6">
    <name type="scientific">Allacma fusca</name>
    <dbReference type="NCBI Taxonomy" id="39272"/>
    <lineage>
        <taxon>Eukaryota</taxon>
        <taxon>Metazoa</taxon>
        <taxon>Ecdysozoa</taxon>
        <taxon>Arthropoda</taxon>
        <taxon>Hexapoda</taxon>
        <taxon>Collembola</taxon>
        <taxon>Symphypleona</taxon>
        <taxon>Sminthuridae</taxon>
        <taxon>Allacma</taxon>
    </lineage>
</organism>
<reference evidence="5" key="1">
    <citation type="submission" date="2021-06" db="EMBL/GenBank/DDBJ databases">
        <authorList>
            <person name="Hodson N. C."/>
            <person name="Mongue J. A."/>
            <person name="Jaron S. K."/>
        </authorList>
    </citation>
    <scope>NUCLEOTIDE SEQUENCE</scope>
</reference>
<dbReference type="PANTHER" id="PTHR24300">
    <property type="entry name" value="CYTOCHROME P450 508A4-RELATED"/>
    <property type="match status" value="1"/>
</dbReference>
<dbReference type="OrthoDB" id="1055148at2759"/>
<dbReference type="EMBL" id="CAJVCH010570712">
    <property type="protein sequence ID" value="CAG7835654.1"/>
    <property type="molecule type" value="Genomic_DNA"/>
</dbReference>
<evidence type="ECO:0000256" key="2">
    <source>
        <dbReference type="ARBA" id="ARBA00022723"/>
    </source>
</evidence>
<evidence type="ECO:0000256" key="3">
    <source>
        <dbReference type="ARBA" id="ARBA00023004"/>
    </source>
</evidence>
<dbReference type="GO" id="GO:0006805">
    <property type="term" value="P:xenobiotic metabolic process"/>
    <property type="evidence" value="ECO:0007669"/>
    <property type="project" value="TreeGrafter"/>
</dbReference>
<dbReference type="PANTHER" id="PTHR24300:SF403">
    <property type="entry name" value="CYTOCHROME P450 306A1"/>
    <property type="match status" value="1"/>
</dbReference>
<dbReference type="GO" id="GO:0020037">
    <property type="term" value="F:heme binding"/>
    <property type="evidence" value="ECO:0007669"/>
    <property type="project" value="InterPro"/>
</dbReference>
<keyword evidence="3 4" id="KW-0408">Iron</keyword>
<evidence type="ECO:0000313" key="5">
    <source>
        <dbReference type="EMBL" id="CAG7835654.1"/>
    </source>
</evidence>
<dbReference type="PROSITE" id="PS00086">
    <property type="entry name" value="CYTOCHROME_P450"/>
    <property type="match status" value="1"/>
</dbReference>
<keyword evidence="4" id="KW-0503">Monooxygenase</keyword>
<dbReference type="GO" id="GO:0008395">
    <property type="term" value="F:steroid hydroxylase activity"/>
    <property type="evidence" value="ECO:0007669"/>
    <property type="project" value="TreeGrafter"/>
</dbReference>
<dbReference type="GO" id="GO:0006082">
    <property type="term" value="P:organic acid metabolic process"/>
    <property type="evidence" value="ECO:0007669"/>
    <property type="project" value="TreeGrafter"/>
</dbReference>
<dbReference type="Pfam" id="PF00067">
    <property type="entry name" value="p450"/>
    <property type="match status" value="1"/>
</dbReference>
<accession>A0A8J2LNQ6</accession>
<dbReference type="InterPro" id="IPR050182">
    <property type="entry name" value="Cytochrome_P450_fam2"/>
</dbReference>
<comment type="caution">
    <text evidence="5">The sequence shown here is derived from an EMBL/GenBank/DDBJ whole genome shotgun (WGS) entry which is preliminary data.</text>
</comment>
<dbReference type="GO" id="GO:0005506">
    <property type="term" value="F:iron ion binding"/>
    <property type="evidence" value="ECO:0007669"/>
    <property type="project" value="InterPro"/>
</dbReference>
<evidence type="ECO:0000256" key="4">
    <source>
        <dbReference type="RuleBase" id="RU000461"/>
    </source>
</evidence>
<evidence type="ECO:0008006" key="7">
    <source>
        <dbReference type="Google" id="ProtNLM"/>
    </source>
</evidence>
<keyword evidence="2 4" id="KW-0479">Metal-binding</keyword>
<dbReference type="Proteomes" id="UP000708208">
    <property type="component" value="Unassembled WGS sequence"/>
</dbReference>
<keyword evidence="6" id="KW-1185">Reference proteome</keyword>
<dbReference type="GO" id="GO:0016712">
    <property type="term" value="F:oxidoreductase activity, acting on paired donors, with incorporation or reduction of molecular oxygen, reduced flavin or flavoprotein as one donor, and incorporation of one atom of oxygen"/>
    <property type="evidence" value="ECO:0007669"/>
    <property type="project" value="TreeGrafter"/>
</dbReference>
<proteinExistence type="inferred from homology"/>
<evidence type="ECO:0000256" key="1">
    <source>
        <dbReference type="ARBA" id="ARBA00010617"/>
    </source>
</evidence>
<keyword evidence="4" id="KW-0349">Heme</keyword>
<protein>
    <recommendedName>
        <fullName evidence="7">Cytochrome P450</fullName>
    </recommendedName>
</protein>
<sequence>MPEYARYFRLLEICSLRGRKPPPQLWRDKPKLPYAEATIQEIFRKSSLAVTGMMHTPLRDATFGGYDIPKDTWIMPNIYAIHHDPKIWGDPHNFRPERFLSPDGKTVIKSDNVLPFSLGKRICLGEHLARDEIFLFLTNIFQRFNITLDPTKPKPTYESKEGFLLHPEDFYVISQERF</sequence>
<name>A0A8J2LNQ6_9HEXA</name>